<accession>A0ABM4TUC9</accession>
<dbReference type="Proteomes" id="UP001652628">
    <property type="component" value="Chromosome 2L"/>
</dbReference>
<proteinExistence type="predicted"/>
<reference evidence="3" key="1">
    <citation type="submission" date="2025-08" db="UniProtKB">
        <authorList>
            <consortium name="RefSeq"/>
        </authorList>
    </citation>
    <scope>IDENTIFICATION</scope>
</reference>
<dbReference type="GeneID" id="139353383"/>
<protein>
    <submittedName>
        <fullName evidence="3">Uncharacterized protein</fullName>
    </submittedName>
</protein>
<gene>
    <name evidence="3" type="primary">LOC139353383</name>
</gene>
<sequence length="177" mass="19246">MDLSKTMVMDEDAEVIYLLPSLSPNSVEDNSVEPRASSSSTSTDDNDDNIFEPSACSSSTLVDYVQVGNLSPVEPLSHQLVEDDLHVGNLPATVEDLPQMVFDKDAELVYLWTEAEPGMSKSRRIAALSTAILSGSRTAALVQLTVDAEIMYLWTPSFLSQQAEDEPVGSPDVDLQH</sequence>
<evidence type="ECO:0000256" key="1">
    <source>
        <dbReference type="SAM" id="MobiDB-lite"/>
    </source>
</evidence>
<keyword evidence="2" id="KW-1185">Reference proteome</keyword>
<organism evidence="2 3">
    <name type="scientific">Drosophila suzukii</name>
    <name type="common">Spotted-wing drosophila fruit fly</name>
    <dbReference type="NCBI Taxonomy" id="28584"/>
    <lineage>
        <taxon>Eukaryota</taxon>
        <taxon>Metazoa</taxon>
        <taxon>Ecdysozoa</taxon>
        <taxon>Arthropoda</taxon>
        <taxon>Hexapoda</taxon>
        <taxon>Insecta</taxon>
        <taxon>Pterygota</taxon>
        <taxon>Neoptera</taxon>
        <taxon>Endopterygota</taxon>
        <taxon>Diptera</taxon>
        <taxon>Brachycera</taxon>
        <taxon>Muscomorpha</taxon>
        <taxon>Ephydroidea</taxon>
        <taxon>Drosophilidae</taxon>
        <taxon>Drosophila</taxon>
        <taxon>Sophophora</taxon>
    </lineage>
</organism>
<evidence type="ECO:0000313" key="2">
    <source>
        <dbReference type="Proteomes" id="UP001652628"/>
    </source>
</evidence>
<evidence type="ECO:0000313" key="3">
    <source>
        <dbReference type="RefSeq" id="XP_070853581.1"/>
    </source>
</evidence>
<dbReference type="RefSeq" id="XP_070853581.1">
    <property type="nucleotide sequence ID" value="XM_070997480.1"/>
</dbReference>
<feature type="region of interest" description="Disordered" evidence="1">
    <location>
        <begin position="23"/>
        <end position="52"/>
    </location>
</feature>
<name>A0ABM4TUC9_DROSZ</name>